<proteinExistence type="predicted"/>
<keyword evidence="1" id="KW-0812">Transmembrane</keyword>
<dbReference type="EMBL" id="JBBYHV010000001">
    <property type="protein sequence ID" value="MEL1249793.1"/>
    <property type="molecule type" value="Genomic_DNA"/>
</dbReference>
<dbReference type="RefSeq" id="WP_341672319.1">
    <property type="nucleotide sequence ID" value="NZ_JBBYHV010000001.1"/>
</dbReference>
<comment type="caution">
    <text evidence="2">The sequence shown here is derived from an EMBL/GenBank/DDBJ whole genome shotgun (WGS) entry which is preliminary data.</text>
</comment>
<protein>
    <submittedName>
        <fullName evidence="2">Uncharacterized protein</fullName>
    </submittedName>
</protein>
<keyword evidence="3" id="KW-1185">Reference proteome</keyword>
<reference evidence="2 3" key="1">
    <citation type="submission" date="2024-04" db="EMBL/GenBank/DDBJ databases">
        <title>Aurantiacibacter sp. DGU6 16S ribosomal RNA gene Genome sequencing and assembly.</title>
        <authorList>
            <person name="Park S."/>
        </authorList>
    </citation>
    <scope>NUCLEOTIDE SEQUENCE [LARGE SCALE GENOMIC DNA]</scope>
    <source>
        <strain evidence="2 3">DGU6</strain>
    </source>
</reference>
<sequence length="76" mass="8233">MSFGKSLVVALILAAPLGWFMHGAMMSTGNNGEFVDPATGNFTGYYYQVLGVWMALIVLPVTAVLALIGVVRRRRD</sequence>
<organism evidence="2 3">
    <name type="scientific">Aurantiacibacter gilvus</name>
    <dbReference type="NCBI Taxonomy" id="3139141"/>
    <lineage>
        <taxon>Bacteria</taxon>
        <taxon>Pseudomonadati</taxon>
        <taxon>Pseudomonadota</taxon>
        <taxon>Alphaproteobacteria</taxon>
        <taxon>Sphingomonadales</taxon>
        <taxon>Erythrobacteraceae</taxon>
        <taxon>Aurantiacibacter</taxon>
    </lineage>
</organism>
<evidence type="ECO:0000313" key="2">
    <source>
        <dbReference type="EMBL" id="MEL1249793.1"/>
    </source>
</evidence>
<keyword evidence="1" id="KW-0472">Membrane</keyword>
<name>A0ABU9IBK0_9SPHN</name>
<evidence type="ECO:0000313" key="3">
    <source>
        <dbReference type="Proteomes" id="UP001497045"/>
    </source>
</evidence>
<gene>
    <name evidence="2" type="ORF">AAEO60_03825</name>
</gene>
<keyword evidence="1" id="KW-1133">Transmembrane helix</keyword>
<dbReference type="Proteomes" id="UP001497045">
    <property type="component" value="Unassembled WGS sequence"/>
</dbReference>
<feature type="transmembrane region" description="Helical" evidence="1">
    <location>
        <begin position="50"/>
        <end position="71"/>
    </location>
</feature>
<evidence type="ECO:0000256" key="1">
    <source>
        <dbReference type="SAM" id="Phobius"/>
    </source>
</evidence>
<accession>A0ABU9IBK0</accession>